<dbReference type="SUPFAM" id="SSF54277">
    <property type="entry name" value="CAD &amp; PB1 domains"/>
    <property type="match status" value="1"/>
</dbReference>
<dbReference type="Pfam" id="PF02042">
    <property type="entry name" value="RWP-RK"/>
    <property type="match status" value="1"/>
</dbReference>
<keyword evidence="2" id="KW-0805">Transcription regulation</keyword>
<feature type="chain" id="PRO_5032857964" evidence="7">
    <location>
        <begin position="20"/>
        <end position="778"/>
    </location>
</feature>
<dbReference type="AlphaFoldDB" id="A0A834U014"/>
<comment type="caution">
    <text evidence="10">The sequence shown here is derived from an EMBL/GenBank/DDBJ whole genome shotgun (WGS) entry which is preliminary data.</text>
</comment>
<comment type="subunit">
    <text evidence="1">Homodimers and heterodimers.</text>
</comment>
<dbReference type="InterPro" id="IPR053793">
    <property type="entry name" value="PB1-like"/>
</dbReference>
<dbReference type="InterPro" id="IPR034891">
    <property type="entry name" value="PB1_NLP"/>
</dbReference>
<dbReference type="OrthoDB" id="6270329at2759"/>
<dbReference type="EMBL" id="JAAIUW010000005">
    <property type="protein sequence ID" value="KAF7829481.1"/>
    <property type="molecule type" value="Genomic_DNA"/>
</dbReference>
<keyword evidence="3" id="KW-0238">DNA-binding</keyword>
<evidence type="ECO:0000256" key="4">
    <source>
        <dbReference type="ARBA" id="ARBA00023163"/>
    </source>
</evidence>
<evidence type="ECO:0000313" key="11">
    <source>
        <dbReference type="Proteomes" id="UP000634136"/>
    </source>
</evidence>
<evidence type="ECO:0000256" key="7">
    <source>
        <dbReference type="SAM" id="SignalP"/>
    </source>
</evidence>
<evidence type="ECO:0000256" key="2">
    <source>
        <dbReference type="ARBA" id="ARBA00023015"/>
    </source>
</evidence>
<dbReference type="Proteomes" id="UP000634136">
    <property type="component" value="Unassembled WGS sequence"/>
</dbReference>
<keyword evidence="4" id="KW-0804">Transcription</keyword>
<feature type="domain" description="RWP-RK" evidence="8">
    <location>
        <begin position="517"/>
        <end position="602"/>
    </location>
</feature>
<keyword evidence="11" id="KW-1185">Reference proteome</keyword>
<dbReference type="GO" id="GO:0003677">
    <property type="term" value="F:DNA binding"/>
    <property type="evidence" value="ECO:0007669"/>
    <property type="project" value="UniProtKB-KW"/>
</dbReference>
<dbReference type="CDD" id="cd06407">
    <property type="entry name" value="PB1_NLP"/>
    <property type="match status" value="1"/>
</dbReference>
<evidence type="ECO:0000256" key="1">
    <source>
        <dbReference type="ARBA" id="ARBA00011726"/>
    </source>
</evidence>
<organism evidence="10 11">
    <name type="scientific">Senna tora</name>
    <dbReference type="NCBI Taxonomy" id="362788"/>
    <lineage>
        <taxon>Eukaryota</taxon>
        <taxon>Viridiplantae</taxon>
        <taxon>Streptophyta</taxon>
        <taxon>Embryophyta</taxon>
        <taxon>Tracheophyta</taxon>
        <taxon>Spermatophyta</taxon>
        <taxon>Magnoliopsida</taxon>
        <taxon>eudicotyledons</taxon>
        <taxon>Gunneridae</taxon>
        <taxon>Pentapetalae</taxon>
        <taxon>rosids</taxon>
        <taxon>fabids</taxon>
        <taxon>Fabales</taxon>
        <taxon>Fabaceae</taxon>
        <taxon>Caesalpinioideae</taxon>
        <taxon>Cassia clade</taxon>
        <taxon>Senna</taxon>
    </lineage>
</organism>
<dbReference type="InterPro" id="IPR003035">
    <property type="entry name" value="RWP-RK_dom"/>
</dbReference>
<reference evidence="10" key="1">
    <citation type="submission" date="2020-09" db="EMBL/GenBank/DDBJ databases">
        <title>Genome-Enabled Discovery of Anthraquinone Biosynthesis in Senna tora.</title>
        <authorList>
            <person name="Kang S.-H."/>
            <person name="Pandey R.P."/>
            <person name="Lee C.-M."/>
            <person name="Sim J.-S."/>
            <person name="Jeong J.-T."/>
            <person name="Choi B.-S."/>
            <person name="Jung M."/>
            <person name="Ginzburg D."/>
            <person name="Zhao K."/>
            <person name="Won S.Y."/>
            <person name="Oh T.-J."/>
            <person name="Yu Y."/>
            <person name="Kim N.-H."/>
            <person name="Lee O.R."/>
            <person name="Lee T.-H."/>
            <person name="Bashyal P."/>
            <person name="Kim T.-S."/>
            <person name="Lee W.-H."/>
            <person name="Kawkins C."/>
            <person name="Kim C.-K."/>
            <person name="Kim J.S."/>
            <person name="Ahn B.O."/>
            <person name="Rhee S.Y."/>
            <person name="Sohng J.K."/>
        </authorList>
    </citation>
    <scope>NUCLEOTIDE SEQUENCE</scope>
    <source>
        <tissue evidence="10">Leaf</tissue>
    </source>
</reference>
<gene>
    <name evidence="10" type="ORF">G2W53_011814</name>
</gene>
<feature type="signal peptide" evidence="7">
    <location>
        <begin position="1"/>
        <end position="19"/>
    </location>
</feature>
<accession>A0A834U014</accession>
<feature type="region of interest" description="Disordered" evidence="6">
    <location>
        <begin position="586"/>
        <end position="637"/>
    </location>
</feature>
<evidence type="ECO:0000256" key="5">
    <source>
        <dbReference type="ARBA" id="ARBA00023242"/>
    </source>
</evidence>
<dbReference type="Gene3D" id="3.10.20.90">
    <property type="entry name" value="Phosphatidylinositol 3-kinase Catalytic Subunit, Chain A, domain 1"/>
    <property type="match status" value="1"/>
</dbReference>
<feature type="domain" description="PB1" evidence="9">
    <location>
        <begin position="687"/>
        <end position="770"/>
    </location>
</feature>
<evidence type="ECO:0000259" key="8">
    <source>
        <dbReference type="PROSITE" id="PS51519"/>
    </source>
</evidence>
<dbReference type="InterPro" id="IPR055081">
    <property type="entry name" value="NLP1-9_GAF"/>
</dbReference>
<feature type="compositionally biased region" description="Low complexity" evidence="6">
    <location>
        <begin position="602"/>
        <end position="625"/>
    </location>
</feature>
<dbReference type="PANTHER" id="PTHR32002:SF44">
    <property type="entry name" value="PROTEIN NLP4"/>
    <property type="match status" value="1"/>
</dbReference>
<keyword evidence="7" id="KW-0732">Signal</keyword>
<dbReference type="SMART" id="SM00666">
    <property type="entry name" value="PB1"/>
    <property type="match status" value="1"/>
</dbReference>
<evidence type="ECO:0000256" key="6">
    <source>
        <dbReference type="SAM" id="MobiDB-lite"/>
    </source>
</evidence>
<dbReference type="PROSITE" id="PS51745">
    <property type="entry name" value="PB1"/>
    <property type="match status" value="1"/>
</dbReference>
<dbReference type="GO" id="GO:0003700">
    <property type="term" value="F:DNA-binding transcription factor activity"/>
    <property type="evidence" value="ECO:0007669"/>
    <property type="project" value="InterPro"/>
</dbReference>
<dbReference type="Pfam" id="PF22922">
    <property type="entry name" value="GAF_NLP"/>
    <property type="match status" value="2"/>
</dbReference>
<evidence type="ECO:0000313" key="10">
    <source>
        <dbReference type="EMBL" id="KAF7829481.1"/>
    </source>
</evidence>
<dbReference type="InterPro" id="IPR045012">
    <property type="entry name" value="NLP"/>
</dbReference>
<dbReference type="PANTHER" id="PTHR32002">
    <property type="entry name" value="PROTEIN NLP8"/>
    <property type="match status" value="1"/>
</dbReference>
<name>A0A834U014_9FABA</name>
<dbReference type="PROSITE" id="PS51519">
    <property type="entry name" value="RWP_RK"/>
    <property type="match status" value="1"/>
</dbReference>
<dbReference type="InterPro" id="IPR000270">
    <property type="entry name" value="PB1_dom"/>
</dbReference>
<dbReference type="Pfam" id="PF00564">
    <property type="entry name" value="PB1"/>
    <property type="match status" value="1"/>
</dbReference>
<keyword evidence="5" id="KW-0539">Nucleus</keyword>
<evidence type="ECO:0000256" key="3">
    <source>
        <dbReference type="ARBA" id="ARBA00023125"/>
    </source>
</evidence>
<evidence type="ECO:0000259" key="9">
    <source>
        <dbReference type="PROSITE" id="PS51745"/>
    </source>
</evidence>
<proteinExistence type="predicted"/>
<sequence>MAASSYLILLSLPTAKILSWEHVAAHISIMGVGDGITTPDATLEIPPESSITMDFDYMDQLFADGCWLETAMTTASDSLLLNSTPLFDYPFSWPPEAALDMNQNSEEVRRWWIGPTPSPSMGNPGPASSSVRDRLVRALIYMKGLKREKDEAHALIQIWVPVKRGGRRILTTSDVPFWLETRCPNLAKYREISEKYEFSGEEGLPGRVYVGKVPEWTPDVRLFTSDEYPRVEHAQHCDVRGSLALPIFEQGSSSTTSTCLGVIELVMTNHQINYTSQLQTLCKALQAVDLRSCSSMQTVKKGCNKWYEGAIPEIAEVLRCACETHQLPLAQAWVPCIQQDKEGCRHSDDNYLHCISPVEQACYVGDKRVQGFHEACCEHHLLRGQGIAGEAFLTNHPCFSPDITSLPKTQYPLSHHARMFNLKAAVAIRLRSIHCAVANKHDFVLEFFLPHCDQHKNMLASLSTIIQTLCRSFRVITHQELEQETNLLVGDSSRRHQLEADQLEFPAGGESSLSSAGISKVGERRRAKSDKTITLQDLQQHFPGSLKDAAKNIGVCTTTLKRICRQHGIKRWPSHSFYSNFPKLASPNLSTGMPQNPSTTQPESKSPTTSCSESSISSHSCSSASEQQPQTRKVDGALKRVRSEAELKWLSEDKAKVLPRSQSHKALGFGNNLKTAQKEDGMAHSHSHRVKITYGDEKARFRMPKNWGYTHLLQEIAKRFNINDITNFYIKYLDDDSDWVLLTCDADLEECIYIAQSSATATIKLSLHHSMRTSPAPS</sequence>
<protein>
    <submittedName>
        <fullName evidence="10">Protein NLP4 isoform X1</fullName>
    </submittedName>
</protein>
<feature type="compositionally biased region" description="Polar residues" evidence="6">
    <location>
        <begin position="587"/>
        <end position="601"/>
    </location>
</feature>
<feature type="region of interest" description="Disordered" evidence="6">
    <location>
        <begin position="503"/>
        <end position="532"/>
    </location>
</feature>